<evidence type="ECO:0000256" key="1">
    <source>
        <dbReference type="SAM" id="Coils"/>
    </source>
</evidence>
<reference evidence="3" key="2">
    <citation type="submission" date="2015-01" db="EMBL/GenBank/DDBJ databases">
        <title>Evolutionary Origins and Diversification of the Mycorrhizal Mutualists.</title>
        <authorList>
            <consortium name="DOE Joint Genome Institute"/>
            <consortium name="Mycorrhizal Genomics Consortium"/>
            <person name="Kohler A."/>
            <person name="Kuo A."/>
            <person name="Nagy L.G."/>
            <person name="Floudas D."/>
            <person name="Copeland A."/>
            <person name="Barry K.W."/>
            <person name="Cichocki N."/>
            <person name="Veneault-Fourrey C."/>
            <person name="LaButti K."/>
            <person name="Lindquist E.A."/>
            <person name="Lipzen A."/>
            <person name="Lundell T."/>
            <person name="Morin E."/>
            <person name="Murat C."/>
            <person name="Riley R."/>
            <person name="Ohm R."/>
            <person name="Sun H."/>
            <person name="Tunlid A."/>
            <person name="Henrissat B."/>
            <person name="Grigoriev I.V."/>
            <person name="Hibbett D.S."/>
            <person name="Martin F."/>
        </authorList>
    </citation>
    <scope>NUCLEOTIDE SEQUENCE [LARGE SCALE GENOMIC DNA]</scope>
    <source>
        <strain evidence="3">LaAM-08-1</strain>
    </source>
</reference>
<accession>A0A0C9YEE0</accession>
<dbReference type="HOGENOM" id="CLU_083703_0_0_1"/>
<keyword evidence="1" id="KW-0175">Coiled coil</keyword>
<gene>
    <name evidence="2" type="ORF">K443DRAFT_672331</name>
</gene>
<organism evidence="2 3">
    <name type="scientific">Laccaria amethystina LaAM-08-1</name>
    <dbReference type="NCBI Taxonomy" id="1095629"/>
    <lineage>
        <taxon>Eukaryota</taxon>
        <taxon>Fungi</taxon>
        <taxon>Dikarya</taxon>
        <taxon>Basidiomycota</taxon>
        <taxon>Agaricomycotina</taxon>
        <taxon>Agaricomycetes</taxon>
        <taxon>Agaricomycetidae</taxon>
        <taxon>Agaricales</taxon>
        <taxon>Agaricineae</taxon>
        <taxon>Hydnangiaceae</taxon>
        <taxon>Laccaria</taxon>
    </lineage>
</organism>
<feature type="coiled-coil region" evidence="1">
    <location>
        <begin position="164"/>
        <end position="191"/>
    </location>
</feature>
<evidence type="ECO:0000313" key="2">
    <source>
        <dbReference type="EMBL" id="KIK08812.1"/>
    </source>
</evidence>
<name>A0A0C9YEE0_9AGAR</name>
<reference evidence="2 3" key="1">
    <citation type="submission" date="2014-04" db="EMBL/GenBank/DDBJ databases">
        <authorList>
            <consortium name="DOE Joint Genome Institute"/>
            <person name="Kuo A."/>
            <person name="Kohler A."/>
            <person name="Nagy L.G."/>
            <person name="Floudas D."/>
            <person name="Copeland A."/>
            <person name="Barry K.W."/>
            <person name="Cichocki N."/>
            <person name="Veneault-Fourrey C."/>
            <person name="LaButti K."/>
            <person name="Lindquist E.A."/>
            <person name="Lipzen A."/>
            <person name="Lundell T."/>
            <person name="Morin E."/>
            <person name="Murat C."/>
            <person name="Sun H."/>
            <person name="Tunlid A."/>
            <person name="Henrissat B."/>
            <person name="Grigoriev I.V."/>
            <person name="Hibbett D.S."/>
            <person name="Martin F."/>
            <person name="Nordberg H.P."/>
            <person name="Cantor M.N."/>
            <person name="Hua S.X."/>
        </authorList>
    </citation>
    <scope>NUCLEOTIDE SEQUENCE [LARGE SCALE GENOMIC DNA]</scope>
    <source>
        <strain evidence="2 3">LaAM-08-1</strain>
    </source>
</reference>
<dbReference type="EMBL" id="KN838541">
    <property type="protein sequence ID" value="KIK08812.1"/>
    <property type="molecule type" value="Genomic_DNA"/>
</dbReference>
<keyword evidence="3" id="KW-1185">Reference proteome</keyword>
<proteinExistence type="predicted"/>
<protein>
    <submittedName>
        <fullName evidence="2">Uncharacterized protein</fullName>
    </submittedName>
</protein>
<dbReference type="PANTHER" id="PTHR41390:SF1">
    <property type="entry name" value="NADH-UBIQUINONE OXIDOREDUCTASE 213 KDA SUBUNIT"/>
    <property type="match status" value="1"/>
</dbReference>
<dbReference type="STRING" id="1095629.A0A0C9YEE0"/>
<evidence type="ECO:0000313" key="3">
    <source>
        <dbReference type="Proteomes" id="UP000054477"/>
    </source>
</evidence>
<sequence length="196" mass="21766">MVAAYAAVNTGLTAATFFALREYAVGPMLVHTAPWTQYERRRRQLGLSLSNDSEQLTWSEIRTNKLLDTAVSGAAAGGLLRAWRSGLRSVLPGAISAAALCTILQLAYNEAAVTRLRYVSKLKETGQMPVAPTPPPPDSSERVPVAQRILTALGLIQVSDEEYFLKLKRTRAVYQKRIIELERQSEEERELKDVEH</sequence>
<dbReference type="PANTHER" id="PTHR41390">
    <property type="entry name" value="CHROMOSOME 7, WHOLE GENOME SHOTGUN SEQUENCE"/>
    <property type="match status" value="1"/>
</dbReference>
<dbReference type="AlphaFoldDB" id="A0A0C9YEE0"/>
<dbReference type="Proteomes" id="UP000054477">
    <property type="component" value="Unassembled WGS sequence"/>
</dbReference>
<dbReference type="OrthoDB" id="3366659at2759"/>